<dbReference type="OrthoDB" id="5903193at2"/>
<proteinExistence type="predicted"/>
<protein>
    <submittedName>
        <fullName evidence="1">Uncharacterized protein</fullName>
    </submittedName>
</protein>
<dbReference type="AlphaFoldDB" id="A0A1R4LFW1"/>
<dbReference type="Proteomes" id="UP000188276">
    <property type="component" value="Unassembled WGS sequence"/>
</dbReference>
<dbReference type="STRING" id="1123498.VR7878_01158"/>
<evidence type="ECO:0000313" key="2">
    <source>
        <dbReference type="Proteomes" id="UP000188276"/>
    </source>
</evidence>
<dbReference type="RefSeq" id="WP_077334280.1">
    <property type="nucleotide sequence ID" value="NZ_FULE01000015.1"/>
</dbReference>
<sequence length="92" mass="10672">MSNINDLENQLIVTIKSLESEYQSSNDKVIFSYIEKYKDLLNSIRSGLNQDDVKKKSRIILNCARGYMEVSSNYQKSFLNEMGKTEKIIKNL</sequence>
<organism evidence="1 2">
    <name type="scientific">Vibrio ruber (strain DSM 16370 / JCM 11486 / BCRC 17186 / CECT 7878 / LMG 23124 / VR1)</name>
    <dbReference type="NCBI Taxonomy" id="1123498"/>
    <lineage>
        <taxon>Bacteria</taxon>
        <taxon>Pseudomonadati</taxon>
        <taxon>Pseudomonadota</taxon>
        <taxon>Gammaproteobacteria</taxon>
        <taxon>Vibrionales</taxon>
        <taxon>Vibrionaceae</taxon>
        <taxon>Vibrio</taxon>
    </lineage>
</organism>
<accession>A0A1R4LFW1</accession>
<gene>
    <name evidence="1" type="ORF">VR7878_01158</name>
</gene>
<evidence type="ECO:0000313" key="1">
    <source>
        <dbReference type="EMBL" id="SJN55267.1"/>
    </source>
</evidence>
<keyword evidence="2" id="KW-1185">Reference proteome</keyword>
<dbReference type="EMBL" id="FULE01000015">
    <property type="protein sequence ID" value="SJN55267.1"/>
    <property type="molecule type" value="Genomic_DNA"/>
</dbReference>
<reference evidence="2" key="1">
    <citation type="submission" date="2017-02" db="EMBL/GenBank/DDBJ databases">
        <authorList>
            <person name="Rodrigo-Torres L."/>
            <person name="Arahal R.D."/>
            <person name="Lucena T."/>
        </authorList>
    </citation>
    <scope>NUCLEOTIDE SEQUENCE [LARGE SCALE GENOMIC DNA]</scope>
    <source>
        <strain evidence="2">CECT 7878</strain>
    </source>
</reference>
<name>A0A1R4LFW1_VIBR1</name>